<protein>
    <recommendedName>
        <fullName evidence="3">Bacteroidetes PKD-like domain-containing protein</fullName>
    </recommendedName>
</protein>
<name>A0A2S9JS19_9SPHI</name>
<accession>A0A2S9JS19</accession>
<evidence type="ECO:0000313" key="2">
    <source>
        <dbReference type="Proteomes" id="UP000238642"/>
    </source>
</evidence>
<keyword evidence="2" id="KW-1185">Reference proteome</keyword>
<dbReference type="AlphaFoldDB" id="A0A2S9JS19"/>
<gene>
    <name evidence="1" type="ORF">C5749_01930</name>
</gene>
<evidence type="ECO:0008006" key="3">
    <source>
        <dbReference type="Google" id="ProtNLM"/>
    </source>
</evidence>
<comment type="caution">
    <text evidence="1">The sequence shown here is derived from an EMBL/GenBank/DDBJ whole genome shotgun (WGS) entry which is preliminary data.</text>
</comment>
<organism evidence="1 2">
    <name type="scientific">Sphingobacterium gobiense</name>
    <dbReference type="NCBI Taxonomy" id="1382456"/>
    <lineage>
        <taxon>Bacteria</taxon>
        <taxon>Pseudomonadati</taxon>
        <taxon>Bacteroidota</taxon>
        <taxon>Sphingobacteriia</taxon>
        <taxon>Sphingobacteriales</taxon>
        <taxon>Sphingobacteriaceae</taxon>
        <taxon>Sphingobacterium</taxon>
    </lineage>
</organism>
<dbReference type="EMBL" id="PVBS01000001">
    <property type="protein sequence ID" value="PRD56069.1"/>
    <property type="molecule type" value="Genomic_DNA"/>
</dbReference>
<dbReference type="InterPro" id="IPR032183">
    <property type="entry name" value="PKD-like"/>
</dbReference>
<dbReference type="InterPro" id="IPR015943">
    <property type="entry name" value="WD40/YVTN_repeat-like_dom_sf"/>
</dbReference>
<dbReference type="Pfam" id="PF16407">
    <property type="entry name" value="PKD_2"/>
    <property type="match status" value="1"/>
</dbReference>
<proteinExistence type="predicted"/>
<reference evidence="1 2" key="1">
    <citation type="submission" date="2018-02" db="EMBL/GenBank/DDBJ databases">
        <title>The draft genome of Sphingobacterium gobiense H7.</title>
        <authorList>
            <person name="Li L."/>
            <person name="Liu L."/>
            <person name="Zhang X."/>
            <person name="Wang T."/>
            <person name="Liang L."/>
        </authorList>
    </citation>
    <scope>NUCLEOTIDE SEQUENCE [LARGE SCALE GENOMIC DNA]</scope>
    <source>
        <strain evidence="1 2">ACCC 05757</strain>
    </source>
</reference>
<sequence>MKMEWRFDKMNTMKPFKIYAITCIAIMMSCLASCYKDKGNYDIDMPLEPQVTGLDTLYHAVVGDSLIIEPKITGIPSEHIQCTWRIAVPEELSPEHNRYEGNSLRIPFGLQAKRYRARLTVTNTQNGMKYFHTFYIQGVTEFSVGSLVLSQDGGVTKLSFIKPDGTVQPNIYEAINNEHLPNDPLHIHYLRNMNTGGLPLAYWIITKHGGVRLNVNDLQKEQIKPGTLQENFFLPPANIEVGSLKNHRQGVLMGIINHKFYGGTTSTWDQNDNYGMFGAYAPGNYTLAPQFILTTIGSNVSMIAYEKERRQFVRLEVQLGPVYFGTQYSVDNTDAFDPQDVGLDLIQIVQINSADTYAYMQDAEGQLFELKFTAAFNANPFTFRPMHKRLFARQEWMHADTKLLATQTGYIYIAAENKIYRYNPLNEQILELEATFSNPVTMLKLDDDQNTLIAGSGNSIYNLDIRTGRNGNITGKIDGIPGQPIDMVWRR</sequence>
<dbReference type="OrthoDB" id="1095195at2"/>
<evidence type="ECO:0000313" key="1">
    <source>
        <dbReference type="EMBL" id="PRD56069.1"/>
    </source>
</evidence>
<dbReference type="Gene3D" id="2.130.10.10">
    <property type="entry name" value="YVTN repeat-like/Quinoprotein amine dehydrogenase"/>
    <property type="match status" value="1"/>
</dbReference>
<dbReference type="PROSITE" id="PS51257">
    <property type="entry name" value="PROKAR_LIPOPROTEIN"/>
    <property type="match status" value="1"/>
</dbReference>
<dbReference type="Proteomes" id="UP000238642">
    <property type="component" value="Unassembled WGS sequence"/>
</dbReference>